<dbReference type="Gene3D" id="2.40.50.100">
    <property type="match status" value="1"/>
</dbReference>
<name>A0A0W8G7T8_9ZZZZ</name>
<keyword evidence="4" id="KW-0472">Membrane</keyword>
<dbReference type="Gene3D" id="3.40.50.300">
    <property type="entry name" value="P-loop containing nucleotide triphosphate hydrolases"/>
    <property type="match status" value="1"/>
</dbReference>
<dbReference type="GO" id="GO:0016887">
    <property type="term" value="F:ATP hydrolysis activity"/>
    <property type="evidence" value="ECO:0007669"/>
    <property type="project" value="InterPro"/>
</dbReference>
<dbReference type="CDD" id="cd03259">
    <property type="entry name" value="ABC_Carb_Solutes_like"/>
    <property type="match status" value="1"/>
</dbReference>
<keyword evidence="6" id="KW-0067">ATP-binding</keyword>
<evidence type="ECO:0000256" key="3">
    <source>
        <dbReference type="ARBA" id="ARBA00022967"/>
    </source>
</evidence>
<dbReference type="InterPro" id="IPR012340">
    <property type="entry name" value="NA-bd_OB-fold"/>
</dbReference>
<dbReference type="PANTHER" id="PTHR43875:SF15">
    <property type="entry name" value="TREHALOSE IMPORT ATP-BINDING PROTEIN SUGC"/>
    <property type="match status" value="1"/>
</dbReference>
<keyword evidence="6" id="KW-0547">Nucleotide-binding</keyword>
<dbReference type="GO" id="GO:0005524">
    <property type="term" value="F:ATP binding"/>
    <property type="evidence" value="ECO:0007669"/>
    <property type="project" value="UniProtKB-KW"/>
</dbReference>
<keyword evidence="3" id="KW-1278">Translocase</keyword>
<dbReference type="SUPFAM" id="SSF52540">
    <property type="entry name" value="P-loop containing nucleoside triphosphate hydrolases"/>
    <property type="match status" value="1"/>
</dbReference>
<sequence>MSFSISKVDKRVGRETYLADIDLHLESGSQNVILGRTLAGKTTLLRIMAGLDRPSRGGIAENGRDVTGVSVRKRNVAMVYQQFVNYPSLSVFHNIASPLKLAGMAKADIATRVREVAAVLHIDHLLDRLPQELSGGQQQRTAIARALIKDASLLLLDEPLVNLDYKLREELRTELREIFGKRDSIVVYTTTEPSEALMLGGNLVVMHEGRVLQTGRAEEVYRCPSSVTVAEILSDPPINVLRTRVDQAMAHLGDGLSVPLDGHLAGLSPGDYFFGVRSHHLFLERQHPRDIELHARVELAEINGSETFIHMTYNGRPLVVQEEGVHQRRIGEAISFFVRPRKFYIFDREGALVRAPLFEDA</sequence>
<accession>A0A0W8G7T8</accession>
<dbReference type="PANTHER" id="PTHR43875">
    <property type="entry name" value="MALTODEXTRIN IMPORT ATP-BINDING PROTEIN MSMX"/>
    <property type="match status" value="1"/>
</dbReference>
<gene>
    <name evidence="6" type="ORF">ASZ90_000876</name>
</gene>
<dbReference type="Gene3D" id="2.40.50.140">
    <property type="entry name" value="Nucleic acid-binding proteins"/>
    <property type="match status" value="1"/>
</dbReference>
<dbReference type="InterPro" id="IPR015853">
    <property type="entry name" value="ABC_transpr_FbpC"/>
</dbReference>
<reference evidence="6" key="1">
    <citation type="journal article" date="2015" name="Proc. Natl. Acad. Sci. U.S.A.">
        <title>Networks of energetic and metabolic interactions define dynamics in microbial communities.</title>
        <authorList>
            <person name="Embree M."/>
            <person name="Liu J.K."/>
            <person name="Al-Bassam M.M."/>
            <person name="Zengler K."/>
        </authorList>
    </citation>
    <scope>NUCLEOTIDE SEQUENCE</scope>
</reference>
<feature type="domain" description="ABC transporter" evidence="5">
    <location>
        <begin position="3"/>
        <end position="233"/>
    </location>
</feature>
<evidence type="ECO:0000313" key="6">
    <source>
        <dbReference type="EMBL" id="KUG29227.1"/>
    </source>
</evidence>
<evidence type="ECO:0000256" key="1">
    <source>
        <dbReference type="ARBA" id="ARBA00022448"/>
    </source>
</evidence>
<comment type="caution">
    <text evidence="6">The sequence shown here is derived from an EMBL/GenBank/DDBJ whole genome shotgun (WGS) entry which is preliminary data.</text>
</comment>
<dbReference type="SUPFAM" id="SSF50331">
    <property type="entry name" value="MOP-like"/>
    <property type="match status" value="1"/>
</dbReference>
<dbReference type="InterPro" id="IPR027417">
    <property type="entry name" value="P-loop_NTPase"/>
</dbReference>
<dbReference type="Pfam" id="PF00005">
    <property type="entry name" value="ABC_tran"/>
    <property type="match status" value="1"/>
</dbReference>
<keyword evidence="1" id="KW-0813">Transport</keyword>
<dbReference type="EMBL" id="LNQE01000116">
    <property type="protein sequence ID" value="KUG29227.1"/>
    <property type="molecule type" value="Genomic_DNA"/>
</dbReference>
<dbReference type="AlphaFoldDB" id="A0A0W8G7T8"/>
<evidence type="ECO:0000256" key="4">
    <source>
        <dbReference type="ARBA" id="ARBA00023136"/>
    </source>
</evidence>
<dbReference type="GO" id="GO:0055052">
    <property type="term" value="C:ATP-binding cassette (ABC) transporter complex, substrate-binding subunit-containing"/>
    <property type="evidence" value="ECO:0007669"/>
    <property type="project" value="TreeGrafter"/>
</dbReference>
<organism evidence="6">
    <name type="scientific">hydrocarbon metagenome</name>
    <dbReference type="NCBI Taxonomy" id="938273"/>
    <lineage>
        <taxon>unclassified sequences</taxon>
        <taxon>metagenomes</taxon>
        <taxon>ecological metagenomes</taxon>
    </lineage>
</organism>
<dbReference type="PROSITE" id="PS50893">
    <property type="entry name" value="ABC_TRANSPORTER_2"/>
    <property type="match status" value="1"/>
</dbReference>
<dbReference type="InterPro" id="IPR008995">
    <property type="entry name" value="Mo/tungstate-bd_C_term_dom"/>
</dbReference>
<evidence type="ECO:0000256" key="2">
    <source>
        <dbReference type="ARBA" id="ARBA00022475"/>
    </source>
</evidence>
<evidence type="ECO:0000259" key="5">
    <source>
        <dbReference type="PROSITE" id="PS50893"/>
    </source>
</evidence>
<protein>
    <submittedName>
        <fullName evidence="6">Glycerol-3-phosphate abc transporter, atp-binding protein ugpc</fullName>
    </submittedName>
</protein>
<keyword evidence="2" id="KW-1003">Cell membrane</keyword>
<dbReference type="GO" id="GO:0015408">
    <property type="term" value="F:ABC-type ferric iron transporter activity"/>
    <property type="evidence" value="ECO:0007669"/>
    <property type="project" value="InterPro"/>
</dbReference>
<proteinExistence type="predicted"/>
<dbReference type="InterPro" id="IPR003439">
    <property type="entry name" value="ABC_transporter-like_ATP-bd"/>
</dbReference>
<dbReference type="InterPro" id="IPR047641">
    <property type="entry name" value="ABC_transpr_MalK/UgpC-like"/>
</dbReference>